<proteinExistence type="predicted"/>
<protein>
    <submittedName>
        <fullName evidence="1">Uncharacterized protein</fullName>
    </submittedName>
</protein>
<keyword evidence="2" id="KW-1185">Reference proteome</keyword>
<accession>A0ACC0K5B9</accession>
<sequence>MISLKLFTLVCLIAVATCKPAGVLGAGSAGAVGGGSSQLSSTRSRSSSRASDSSAGANGGLGGGNSLGASGVGNAGRKTVKSSSIRDEKDY</sequence>
<dbReference type="Proteomes" id="UP001064048">
    <property type="component" value="Chromosome 30"/>
</dbReference>
<organism evidence="1 2">
    <name type="scientific">Choristoneura fumiferana</name>
    <name type="common">Spruce budworm moth</name>
    <name type="synonym">Archips fumiferana</name>
    <dbReference type="NCBI Taxonomy" id="7141"/>
    <lineage>
        <taxon>Eukaryota</taxon>
        <taxon>Metazoa</taxon>
        <taxon>Ecdysozoa</taxon>
        <taxon>Arthropoda</taxon>
        <taxon>Hexapoda</taxon>
        <taxon>Insecta</taxon>
        <taxon>Pterygota</taxon>
        <taxon>Neoptera</taxon>
        <taxon>Endopterygota</taxon>
        <taxon>Lepidoptera</taxon>
        <taxon>Glossata</taxon>
        <taxon>Ditrysia</taxon>
        <taxon>Tortricoidea</taxon>
        <taxon>Tortricidae</taxon>
        <taxon>Tortricinae</taxon>
        <taxon>Choristoneura</taxon>
    </lineage>
</organism>
<evidence type="ECO:0000313" key="1">
    <source>
        <dbReference type="EMBL" id="KAI8431559.1"/>
    </source>
</evidence>
<evidence type="ECO:0000313" key="2">
    <source>
        <dbReference type="Proteomes" id="UP001064048"/>
    </source>
</evidence>
<reference evidence="1 2" key="1">
    <citation type="journal article" date="2022" name="Genome Biol. Evol.">
        <title>The Spruce Budworm Genome: Reconstructing the Evolutionary History of Antifreeze Proteins.</title>
        <authorList>
            <person name="Beliveau C."/>
            <person name="Gagne P."/>
            <person name="Picq S."/>
            <person name="Vernygora O."/>
            <person name="Keeling C.I."/>
            <person name="Pinkney K."/>
            <person name="Doucet D."/>
            <person name="Wen F."/>
            <person name="Johnston J.S."/>
            <person name="Maaroufi H."/>
            <person name="Boyle B."/>
            <person name="Laroche J."/>
            <person name="Dewar K."/>
            <person name="Juretic N."/>
            <person name="Blackburn G."/>
            <person name="Nisole A."/>
            <person name="Brunet B."/>
            <person name="Brandao M."/>
            <person name="Lumley L."/>
            <person name="Duan J."/>
            <person name="Quan G."/>
            <person name="Lucarotti C.J."/>
            <person name="Roe A.D."/>
            <person name="Sperling F.A.H."/>
            <person name="Levesque R.C."/>
            <person name="Cusson M."/>
        </authorList>
    </citation>
    <scope>NUCLEOTIDE SEQUENCE [LARGE SCALE GENOMIC DNA]</scope>
    <source>
        <strain evidence="1">Glfc:IPQL:Cfum</strain>
    </source>
</reference>
<comment type="caution">
    <text evidence="1">The sequence shown here is derived from an EMBL/GenBank/DDBJ whole genome shotgun (WGS) entry which is preliminary data.</text>
</comment>
<name>A0ACC0K5B9_CHOFU</name>
<dbReference type="EMBL" id="CM046130">
    <property type="protein sequence ID" value="KAI8431559.1"/>
    <property type="molecule type" value="Genomic_DNA"/>
</dbReference>
<gene>
    <name evidence="1" type="ORF">MSG28_016049</name>
</gene>